<dbReference type="InParanoid" id="S8F8M4"/>
<dbReference type="HOGENOM" id="CLU_026016_2_0_1"/>
<evidence type="ECO:0000256" key="7">
    <source>
        <dbReference type="PIRNR" id="PIRNR002744"/>
    </source>
</evidence>
<keyword evidence="6 7" id="KW-0472">Membrane</keyword>
<dbReference type="Proteomes" id="UP000015241">
    <property type="component" value="Unassembled WGS sequence"/>
</dbReference>
<keyword evidence="4 8" id="KW-0812">Transmembrane</keyword>
<dbReference type="Gene3D" id="1.10.4160.10">
    <property type="entry name" value="Hydantoin permease"/>
    <property type="match status" value="1"/>
</dbReference>
<dbReference type="PANTHER" id="PTHR31806">
    <property type="entry name" value="PURINE-CYTOSINE PERMEASE FCY2-RELATED"/>
    <property type="match status" value="1"/>
</dbReference>
<feature type="transmembrane region" description="Helical" evidence="8">
    <location>
        <begin position="98"/>
        <end position="121"/>
    </location>
</feature>
<sequence>MSTEGKIDTVADFEDDAGSLVEDVHENQLWAKTRWRQQLLRWGVEERGILPVPPSQRTDRHYSKVFFVFFSANCNILSFSAGTLGPIAYGLGLRDTCFVILFFNLMTNIPPAYLATFGPRLGLRQMCQARYSFGYFGVIIMSLFNMATGMGYNILNCILGGQTLSSVSSGHLTWTVGIVIIALISLFVSFCGYRVLIWYERLMWIPVFVAYLVAAGLGGKHLINPPPAVPATAADILSFASVIAGFVISYAPISSDYTLYYTPDAPAWRVFTWTYLGLNVPVITLQCLGASFAVAASTVPAWNEGYTNGNVGGLLDAILSPVGNFGKFLTVMLALSATGNIAMTLYSFCMSFQVFIPQATYVPRYFFSVLATAIIIPLAIVGQHKFYDTLSNFLGLIGYWSSAFCAVVITEHLAIRRGAFAAYDLRCWNDSRRLPLGLAAVGACVLAVGLIVPSMDQVWFVGPIARTTGDIGFELAFVTTALCYVPLRMLELRFRELV</sequence>
<dbReference type="EMBL" id="KE504170">
    <property type="protein sequence ID" value="EPS98010.1"/>
    <property type="molecule type" value="Genomic_DNA"/>
</dbReference>
<dbReference type="AlphaFoldDB" id="S8F8M4"/>
<reference evidence="9 10" key="1">
    <citation type="journal article" date="2012" name="Science">
        <title>The Paleozoic origin of enzymatic lignin decomposition reconstructed from 31 fungal genomes.</title>
        <authorList>
            <person name="Floudas D."/>
            <person name="Binder M."/>
            <person name="Riley R."/>
            <person name="Barry K."/>
            <person name="Blanchette R.A."/>
            <person name="Henrissat B."/>
            <person name="Martinez A.T."/>
            <person name="Otillar R."/>
            <person name="Spatafora J.W."/>
            <person name="Yadav J.S."/>
            <person name="Aerts A."/>
            <person name="Benoit I."/>
            <person name="Boyd A."/>
            <person name="Carlson A."/>
            <person name="Copeland A."/>
            <person name="Coutinho P.M."/>
            <person name="de Vries R.P."/>
            <person name="Ferreira P."/>
            <person name="Findley K."/>
            <person name="Foster B."/>
            <person name="Gaskell J."/>
            <person name="Glotzer D."/>
            <person name="Gorecki P."/>
            <person name="Heitman J."/>
            <person name="Hesse C."/>
            <person name="Hori C."/>
            <person name="Igarashi K."/>
            <person name="Jurgens J.A."/>
            <person name="Kallen N."/>
            <person name="Kersten P."/>
            <person name="Kohler A."/>
            <person name="Kuees U."/>
            <person name="Kumar T.K.A."/>
            <person name="Kuo A."/>
            <person name="LaButti K."/>
            <person name="Larrondo L.F."/>
            <person name="Lindquist E."/>
            <person name="Ling A."/>
            <person name="Lombard V."/>
            <person name="Lucas S."/>
            <person name="Lundell T."/>
            <person name="Martin R."/>
            <person name="McLaughlin D.J."/>
            <person name="Morgenstern I."/>
            <person name="Morin E."/>
            <person name="Murat C."/>
            <person name="Nagy L.G."/>
            <person name="Nolan M."/>
            <person name="Ohm R.A."/>
            <person name="Patyshakuliyeva A."/>
            <person name="Rokas A."/>
            <person name="Ruiz-Duenas F.J."/>
            <person name="Sabat G."/>
            <person name="Salamov A."/>
            <person name="Samejima M."/>
            <person name="Schmutz J."/>
            <person name="Slot J.C."/>
            <person name="St John F."/>
            <person name="Stenlid J."/>
            <person name="Sun H."/>
            <person name="Sun S."/>
            <person name="Syed K."/>
            <person name="Tsang A."/>
            <person name="Wiebenga A."/>
            <person name="Young D."/>
            <person name="Pisabarro A."/>
            <person name="Eastwood D.C."/>
            <person name="Martin F."/>
            <person name="Cullen D."/>
            <person name="Grigoriev I.V."/>
            <person name="Hibbett D.S."/>
        </authorList>
    </citation>
    <scope>NUCLEOTIDE SEQUENCE</scope>
    <source>
        <strain evidence="10">FP-58527</strain>
    </source>
</reference>
<proteinExistence type="inferred from homology"/>
<evidence type="ECO:0000256" key="8">
    <source>
        <dbReference type="SAM" id="Phobius"/>
    </source>
</evidence>
<evidence type="ECO:0000313" key="9">
    <source>
        <dbReference type="EMBL" id="EPS98010.1"/>
    </source>
</evidence>
<feature type="transmembrane region" description="Helical" evidence="8">
    <location>
        <begin position="229"/>
        <end position="253"/>
    </location>
</feature>
<feature type="transmembrane region" description="Helical" evidence="8">
    <location>
        <begin position="328"/>
        <end position="349"/>
    </location>
</feature>
<evidence type="ECO:0000256" key="5">
    <source>
        <dbReference type="ARBA" id="ARBA00022989"/>
    </source>
</evidence>
<dbReference type="GO" id="GO:0022857">
    <property type="term" value="F:transmembrane transporter activity"/>
    <property type="evidence" value="ECO:0007669"/>
    <property type="project" value="InterPro"/>
</dbReference>
<dbReference type="GO" id="GO:0005886">
    <property type="term" value="C:plasma membrane"/>
    <property type="evidence" value="ECO:0007669"/>
    <property type="project" value="TreeGrafter"/>
</dbReference>
<dbReference type="OrthoDB" id="2116389at2759"/>
<feature type="transmembrane region" description="Helical" evidence="8">
    <location>
        <begin position="133"/>
        <end position="154"/>
    </location>
</feature>
<accession>S8F8M4</accession>
<feature type="transmembrane region" description="Helical" evidence="8">
    <location>
        <begin position="65"/>
        <end position="92"/>
    </location>
</feature>
<gene>
    <name evidence="9" type="ORF">FOMPIDRAFT_1165944</name>
</gene>
<evidence type="ECO:0000256" key="2">
    <source>
        <dbReference type="ARBA" id="ARBA00008974"/>
    </source>
</evidence>
<feature type="transmembrane region" description="Helical" evidence="8">
    <location>
        <begin position="203"/>
        <end position="223"/>
    </location>
</feature>
<comment type="similarity">
    <text evidence="2 7">Belongs to the purine-cytosine permease (2.A.39) family.</text>
</comment>
<feature type="transmembrane region" description="Helical" evidence="8">
    <location>
        <begin position="273"/>
        <end position="296"/>
    </location>
</feature>
<keyword evidence="10" id="KW-1185">Reference proteome</keyword>
<feature type="transmembrane region" description="Helical" evidence="8">
    <location>
        <begin position="174"/>
        <end position="196"/>
    </location>
</feature>
<protein>
    <recommendedName>
        <fullName evidence="11">NCS cytosine-purine permease</fullName>
    </recommendedName>
</protein>
<feature type="transmembrane region" description="Helical" evidence="8">
    <location>
        <begin position="361"/>
        <end position="381"/>
    </location>
</feature>
<evidence type="ECO:0000256" key="1">
    <source>
        <dbReference type="ARBA" id="ARBA00004141"/>
    </source>
</evidence>
<comment type="subcellular location">
    <subcellularLocation>
        <location evidence="1">Membrane</location>
        <topology evidence="1">Multi-pass membrane protein</topology>
    </subcellularLocation>
</comment>
<dbReference type="Pfam" id="PF02133">
    <property type="entry name" value="Transp_cyt_pur"/>
    <property type="match status" value="1"/>
</dbReference>
<evidence type="ECO:0000256" key="4">
    <source>
        <dbReference type="ARBA" id="ARBA00022692"/>
    </source>
</evidence>
<name>S8F8M4_FOMSC</name>
<feature type="transmembrane region" description="Helical" evidence="8">
    <location>
        <begin position="471"/>
        <end position="490"/>
    </location>
</feature>
<evidence type="ECO:0000256" key="6">
    <source>
        <dbReference type="ARBA" id="ARBA00023136"/>
    </source>
</evidence>
<evidence type="ECO:0000256" key="3">
    <source>
        <dbReference type="ARBA" id="ARBA00022448"/>
    </source>
</evidence>
<feature type="transmembrane region" description="Helical" evidence="8">
    <location>
        <begin position="393"/>
        <end position="414"/>
    </location>
</feature>
<dbReference type="PANTHER" id="PTHR31806:SF5">
    <property type="entry name" value="PURINE-CYTOSINE PERMEASE FCY21"/>
    <property type="match status" value="1"/>
</dbReference>
<dbReference type="PIRSF" id="PIRSF002744">
    <property type="entry name" value="Pur-cyt_permease"/>
    <property type="match status" value="1"/>
</dbReference>
<evidence type="ECO:0000313" key="10">
    <source>
        <dbReference type="Proteomes" id="UP000015241"/>
    </source>
</evidence>
<dbReference type="STRING" id="743788.S8F8M4"/>
<keyword evidence="5 8" id="KW-1133">Transmembrane helix</keyword>
<organism evidence="9 10">
    <name type="scientific">Fomitopsis schrenkii</name>
    <name type="common">Brown rot fungus</name>
    <dbReference type="NCBI Taxonomy" id="2126942"/>
    <lineage>
        <taxon>Eukaryota</taxon>
        <taxon>Fungi</taxon>
        <taxon>Dikarya</taxon>
        <taxon>Basidiomycota</taxon>
        <taxon>Agaricomycotina</taxon>
        <taxon>Agaricomycetes</taxon>
        <taxon>Polyporales</taxon>
        <taxon>Fomitopsis</taxon>
    </lineage>
</organism>
<evidence type="ECO:0008006" key="11">
    <source>
        <dbReference type="Google" id="ProtNLM"/>
    </source>
</evidence>
<keyword evidence="3 7" id="KW-0813">Transport</keyword>
<feature type="transmembrane region" description="Helical" evidence="8">
    <location>
        <begin position="434"/>
        <end position="451"/>
    </location>
</feature>
<dbReference type="eggNOG" id="ENOG502QQ8Y">
    <property type="taxonomic scope" value="Eukaryota"/>
</dbReference>
<dbReference type="InterPro" id="IPR001248">
    <property type="entry name" value="Pur-cyt_permease"/>
</dbReference>
<dbReference type="InterPro" id="IPR026030">
    <property type="entry name" value="Pur-cyt_permease_Fcy2/21/22"/>
</dbReference>